<feature type="domain" description="Myb/SANT-like" evidence="2">
    <location>
        <begin position="1"/>
        <end position="89"/>
    </location>
</feature>
<evidence type="ECO:0000256" key="1">
    <source>
        <dbReference type="SAM" id="MobiDB-lite"/>
    </source>
</evidence>
<proteinExistence type="predicted"/>
<dbReference type="Pfam" id="PF12776">
    <property type="entry name" value="Myb_DNA-bind_3"/>
    <property type="match status" value="1"/>
</dbReference>
<feature type="compositionally biased region" description="Polar residues" evidence="1">
    <location>
        <begin position="192"/>
        <end position="206"/>
    </location>
</feature>
<organism evidence="3">
    <name type="scientific">Sesamum angustifolium</name>
    <dbReference type="NCBI Taxonomy" id="2727405"/>
    <lineage>
        <taxon>Eukaryota</taxon>
        <taxon>Viridiplantae</taxon>
        <taxon>Streptophyta</taxon>
        <taxon>Embryophyta</taxon>
        <taxon>Tracheophyta</taxon>
        <taxon>Spermatophyta</taxon>
        <taxon>Magnoliopsida</taxon>
        <taxon>eudicotyledons</taxon>
        <taxon>Gunneridae</taxon>
        <taxon>Pentapetalae</taxon>
        <taxon>asterids</taxon>
        <taxon>lamiids</taxon>
        <taxon>Lamiales</taxon>
        <taxon>Pedaliaceae</taxon>
        <taxon>Sesamum</taxon>
    </lineage>
</organism>
<gene>
    <name evidence="3" type="ORF">Sangu_3027800</name>
</gene>
<accession>A0AAW2KM16</accession>
<evidence type="ECO:0000259" key="2">
    <source>
        <dbReference type="Pfam" id="PF12776"/>
    </source>
</evidence>
<dbReference type="EMBL" id="JACGWK010000106">
    <property type="protein sequence ID" value="KAL0307498.1"/>
    <property type="molecule type" value="Genomic_DNA"/>
</dbReference>
<dbReference type="InterPro" id="IPR024752">
    <property type="entry name" value="Myb/SANT-like_dom"/>
</dbReference>
<reference evidence="3" key="1">
    <citation type="submission" date="2020-06" db="EMBL/GenBank/DDBJ databases">
        <authorList>
            <person name="Li T."/>
            <person name="Hu X."/>
            <person name="Zhang T."/>
            <person name="Song X."/>
            <person name="Zhang H."/>
            <person name="Dai N."/>
            <person name="Sheng W."/>
            <person name="Hou X."/>
            <person name="Wei L."/>
        </authorList>
    </citation>
    <scope>NUCLEOTIDE SEQUENCE</scope>
    <source>
        <strain evidence="3">G01</strain>
        <tissue evidence="3">Leaf</tissue>
    </source>
</reference>
<reference evidence="3" key="2">
    <citation type="journal article" date="2024" name="Plant">
        <title>Genomic evolution and insights into agronomic trait innovations of Sesamum species.</title>
        <authorList>
            <person name="Miao H."/>
            <person name="Wang L."/>
            <person name="Qu L."/>
            <person name="Liu H."/>
            <person name="Sun Y."/>
            <person name="Le M."/>
            <person name="Wang Q."/>
            <person name="Wei S."/>
            <person name="Zheng Y."/>
            <person name="Lin W."/>
            <person name="Duan Y."/>
            <person name="Cao H."/>
            <person name="Xiong S."/>
            <person name="Wang X."/>
            <person name="Wei L."/>
            <person name="Li C."/>
            <person name="Ma Q."/>
            <person name="Ju M."/>
            <person name="Zhao R."/>
            <person name="Li G."/>
            <person name="Mu C."/>
            <person name="Tian Q."/>
            <person name="Mei H."/>
            <person name="Zhang T."/>
            <person name="Gao T."/>
            <person name="Zhang H."/>
        </authorList>
    </citation>
    <scope>NUCLEOTIDE SEQUENCE</scope>
    <source>
        <strain evidence="3">G01</strain>
    </source>
</reference>
<comment type="caution">
    <text evidence="3">The sequence shown here is derived from an EMBL/GenBank/DDBJ whole genome shotgun (WGS) entry which is preliminary data.</text>
</comment>
<sequence length="232" mass="25598">MEQTFVDSFLEHERHGQFRVGRANKHAVLCSLHVVNKAHDNKVTTAWVISHVKKLQERYEVFNWLIQRSDVVWNHNMKFVTAVDSVWEEICAPVPNEDVVVQVAPALPPILAEQGVLEELIVVEVDDTPVHNDGLILVPAIMVSILSDSSDSTSSFWRVIEEYYTSNSDSDCVLSLPGVPSMGPKAAGTGDESPNSHSLGPASSTASNATPLIKGHDITGLHFTFWHVVYFG</sequence>
<evidence type="ECO:0000313" key="3">
    <source>
        <dbReference type="EMBL" id="KAL0307498.1"/>
    </source>
</evidence>
<feature type="region of interest" description="Disordered" evidence="1">
    <location>
        <begin position="183"/>
        <end position="206"/>
    </location>
</feature>
<protein>
    <recommendedName>
        <fullName evidence="2">Myb/SANT-like domain-containing protein</fullName>
    </recommendedName>
</protein>
<name>A0AAW2KM16_9LAMI</name>
<dbReference type="AlphaFoldDB" id="A0AAW2KM16"/>